<dbReference type="RefSeq" id="WP_100512041.1">
    <property type="nucleotide sequence ID" value="NZ_PEBK01000001.1"/>
</dbReference>
<evidence type="ECO:0000256" key="1">
    <source>
        <dbReference type="SAM" id="SignalP"/>
    </source>
</evidence>
<evidence type="ECO:0008006" key="4">
    <source>
        <dbReference type="Google" id="ProtNLM"/>
    </source>
</evidence>
<dbReference type="InterPro" id="IPR025503">
    <property type="entry name" value="DUF4391"/>
</dbReference>
<comment type="caution">
    <text evidence="2">The sequence shown here is derived from an EMBL/GenBank/DDBJ whole genome shotgun (WGS) entry which is preliminary data.</text>
</comment>
<dbReference type="OrthoDB" id="3237262at2"/>
<evidence type="ECO:0000313" key="2">
    <source>
        <dbReference type="EMBL" id="PJM76174.1"/>
    </source>
</evidence>
<dbReference type="EMBL" id="PEBK01000001">
    <property type="protein sequence ID" value="PJM76174.1"/>
    <property type="molecule type" value="Genomic_DNA"/>
</dbReference>
<dbReference type="Pfam" id="PF14335">
    <property type="entry name" value="DUF4391"/>
    <property type="match status" value="1"/>
</dbReference>
<accession>A0A2M9HH78</accession>
<reference evidence="2 3" key="1">
    <citation type="submission" date="2017-10" db="EMBL/GenBank/DDBJ databases">
        <title>Draft genome sequences of strains TRE 1, TRE 9, TRE H and TRI 7, isolated from tamarins, belonging to four potential novel Bifidobacterium species.</title>
        <authorList>
            <person name="Mattarelli P."/>
            <person name="Modesto M."/>
            <person name="Puglisi E."/>
            <person name="Morelli L."/>
            <person name="Spezio C."/>
            <person name="Bonetti A."/>
            <person name="Sandri C."/>
        </authorList>
    </citation>
    <scope>NUCLEOTIDE SEQUENCE [LARGE SCALE GENOMIC DNA]</scope>
    <source>
        <strain evidence="3">TRI7</strain>
    </source>
</reference>
<name>A0A2M9HH78_9BIFI</name>
<feature type="chain" id="PRO_5014644097" description="DUF4391 domain-containing protein" evidence="1">
    <location>
        <begin position="24"/>
        <end position="256"/>
    </location>
</feature>
<proteinExistence type="predicted"/>
<dbReference type="Proteomes" id="UP000231451">
    <property type="component" value="Unassembled WGS sequence"/>
</dbReference>
<keyword evidence="1" id="KW-0732">Signal</keyword>
<feature type="signal peptide" evidence="1">
    <location>
        <begin position="1"/>
        <end position="23"/>
    </location>
</feature>
<evidence type="ECO:0000313" key="3">
    <source>
        <dbReference type="Proteomes" id="UP000231451"/>
    </source>
</evidence>
<gene>
    <name evidence="2" type="ORF">CSQ87_01245</name>
</gene>
<dbReference type="AlphaFoldDB" id="A0A2M9HH78"/>
<keyword evidence="3" id="KW-1185">Reference proteome</keyword>
<protein>
    <recommendedName>
        <fullName evidence="4">DUF4391 domain-containing protein</fullName>
    </recommendedName>
</protein>
<organism evidence="2 3">
    <name type="scientific">Bifidobacterium simiarum</name>
    <dbReference type="NCBI Taxonomy" id="2045441"/>
    <lineage>
        <taxon>Bacteria</taxon>
        <taxon>Bacillati</taxon>
        <taxon>Actinomycetota</taxon>
        <taxon>Actinomycetes</taxon>
        <taxon>Bifidobacteriales</taxon>
        <taxon>Bifidobacteriaceae</taxon>
        <taxon>Bifidobacterium</taxon>
    </lineage>
</organism>
<sequence>MTVAACGSMSMLTLGFAPNTAIAAEKSRFPKAAFVGKDPLSTKLRQRFVSDVESITLLGLLRPQNTGMAAGRLGEILVLGLRLNVPDVPKSVIERIAAQRKGGILFVCVRQTAQATADESQTEDATEGEEGTVREECALAIRRALPVKPGHLPEFRVHVGEWTDPADVHLALHGTTMDELWDSLGAQVILHDENGADLDMRLAVHDRIVRLEAEEVKLVRDHQRANTTSQRNEVYAQLHRVRTQIEKLRSVLRPTV</sequence>